<gene>
    <name evidence="1" type="ORF">CCHLO57077_00007346</name>
</gene>
<comment type="caution">
    <text evidence="1">The sequence shown here is derived from an EMBL/GenBank/DDBJ whole genome shotgun (WGS) entry which is preliminary data.</text>
</comment>
<dbReference type="Proteomes" id="UP001160390">
    <property type="component" value="Unassembled WGS sequence"/>
</dbReference>
<keyword evidence="2" id="KW-1185">Reference proteome</keyword>
<name>A0AA35Q228_9HYPO</name>
<feature type="non-terminal residue" evidence="1">
    <location>
        <position position="1"/>
    </location>
</feature>
<organism evidence="1 2">
    <name type="scientific">Clonostachys chloroleuca</name>
    <dbReference type="NCBI Taxonomy" id="1926264"/>
    <lineage>
        <taxon>Eukaryota</taxon>
        <taxon>Fungi</taxon>
        <taxon>Dikarya</taxon>
        <taxon>Ascomycota</taxon>
        <taxon>Pezizomycotina</taxon>
        <taxon>Sordariomycetes</taxon>
        <taxon>Hypocreomycetidae</taxon>
        <taxon>Hypocreales</taxon>
        <taxon>Bionectriaceae</taxon>
        <taxon>Clonostachys</taxon>
    </lineage>
</organism>
<proteinExistence type="predicted"/>
<reference evidence="1" key="1">
    <citation type="submission" date="2023-01" db="EMBL/GenBank/DDBJ databases">
        <authorList>
            <person name="Piombo E."/>
        </authorList>
    </citation>
    <scope>NUCLEOTIDE SEQUENCE</scope>
</reference>
<dbReference type="EMBL" id="CABFNP030001239">
    <property type="protein sequence ID" value="CAI6092928.1"/>
    <property type="molecule type" value="Genomic_DNA"/>
</dbReference>
<evidence type="ECO:0000313" key="2">
    <source>
        <dbReference type="Proteomes" id="UP001160390"/>
    </source>
</evidence>
<accession>A0AA35Q228</accession>
<feature type="non-terminal residue" evidence="1">
    <location>
        <position position="303"/>
    </location>
</feature>
<protein>
    <submittedName>
        <fullName evidence="1">Uncharacterized protein</fullName>
    </submittedName>
</protein>
<evidence type="ECO:0000313" key="1">
    <source>
        <dbReference type="EMBL" id="CAI6092928.1"/>
    </source>
</evidence>
<sequence>VCVESRKVVRRLFRLPLLTKTECGRPLAIWINPESDHFFLRRFDADITTFPNFIIDLKTSNPQRKGILHIAFNSRCRTSVPPLKALSVDLANDVLREITSALRGWVLGLKSIWFIDILCPEFRLIVGPISENGNWAIKGLDRSIPLFPHAVEFDLFEEDIRPCQSTFESDTILHNPKAAMKAWEAMENKLGIRSDAGPQPAHQISHILAMTARHGYHYSAYAANHGPLLAVKAREDGGYLQHRWGYLFFPSGGSLKSRRRISCPRLAFGYFPTGTFDTPDEKLAGKACQDLSGQRPGLGLFDL</sequence>
<dbReference type="AlphaFoldDB" id="A0AA35Q228"/>